<evidence type="ECO:0000256" key="2">
    <source>
        <dbReference type="ARBA" id="ARBA00008335"/>
    </source>
</evidence>
<comment type="similarity">
    <text evidence="2">Belongs to the major facilitator superfamily.</text>
</comment>
<feature type="transmembrane region" description="Helical" evidence="7">
    <location>
        <begin position="273"/>
        <end position="292"/>
    </location>
</feature>
<feature type="transmembrane region" description="Helical" evidence="7">
    <location>
        <begin position="304"/>
        <end position="327"/>
    </location>
</feature>
<keyword evidence="3" id="KW-0813">Transport</keyword>
<comment type="subcellular location">
    <subcellularLocation>
        <location evidence="1">Endomembrane system</location>
        <topology evidence="1">Multi-pass membrane protein</topology>
    </subcellularLocation>
</comment>
<feature type="transmembrane region" description="Helical" evidence="7">
    <location>
        <begin position="348"/>
        <end position="368"/>
    </location>
</feature>
<evidence type="ECO:0000256" key="6">
    <source>
        <dbReference type="ARBA" id="ARBA00023136"/>
    </source>
</evidence>
<feature type="transmembrane region" description="Helical" evidence="7">
    <location>
        <begin position="221"/>
        <end position="244"/>
    </location>
</feature>
<evidence type="ECO:0000256" key="3">
    <source>
        <dbReference type="ARBA" id="ARBA00022448"/>
    </source>
</evidence>
<feature type="transmembrane region" description="Helical" evidence="7">
    <location>
        <begin position="135"/>
        <end position="154"/>
    </location>
</feature>
<feature type="transmembrane region" description="Helical" evidence="7">
    <location>
        <begin position="407"/>
        <end position="426"/>
    </location>
</feature>
<evidence type="ECO:0000313" key="9">
    <source>
        <dbReference type="EMBL" id="QGN16520.1"/>
    </source>
</evidence>
<dbReference type="Pfam" id="PF07690">
    <property type="entry name" value="MFS_1"/>
    <property type="match status" value="1"/>
</dbReference>
<feature type="transmembrane region" description="Helical" evidence="7">
    <location>
        <begin position="160"/>
        <end position="179"/>
    </location>
</feature>
<keyword evidence="4 7" id="KW-0812">Transmembrane</keyword>
<dbReference type="InterPro" id="IPR036259">
    <property type="entry name" value="MFS_trans_sf"/>
</dbReference>
<protein>
    <submittedName>
        <fullName evidence="9">Multidrug resistance protein fnx1</fullName>
    </submittedName>
</protein>
<dbReference type="Proteomes" id="UP000422736">
    <property type="component" value="Chromosome 5"/>
</dbReference>
<evidence type="ECO:0000256" key="4">
    <source>
        <dbReference type="ARBA" id="ARBA00022692"/>
    </source>
</evidence>
<sequence length="586" mass="64500">MEETDRTSLLQSARDKMNPELAEGLPAYVGVEVAEAENLLGDEGNERGVSDFSESDDKKSDMAQTRLNIIIGSMCLGSFLAALDNTIVTTLLSHIASEFNELSRISWIATAYLLSSATFQPLYGKISDIFGRRPLIIISNLFFIVGCLICGLSKNLWTLVIGRFIAGIGGGGVTSLGSITASDIVPLRSRALYQGIFNFFFGMGVAIGGLIGGWFSESKNGWRMAFLIQVPLSTISLILIITFLKLPKGCKGLGLVSNGVNGKINVFNKLKSIDWYGSFTLVTFLFSFMLASSLGGKEIAYSSIIFKLLLFVIIVSGGLFVYVELYISADPILPIRFLSNRSILGASFANWFCMMSSITLTFYVPVYWSSVLNLSPTEMGKRIAPNFFSTAFGSMGAGYYMKKTGRYYSFLLKFAGLMAIGQLQILLMKPDISTWRQFTLLPIPQFGAAVLITVTLLAMIAAVPHEHQAATTSISYAFRSTGSTLGVSIGAALFRNRLSSRLYEDVLGFESEEYSREYLLSIVRKAVESSEYVHTKAPKFIQGTLIHCYESACHLTFSFCFVICILAWISCSIIKEYKLHTSMERK</sequence>
<organism evidence="9 10">
    <name type="scientific">Kluyveromyces marxianus</name>
    <name type="common">Yeast</name>
    <name type="synonym">Candida kefyr</name>
    <dbReference type="NCBI Taxonomy" id="4911"/>
    <lineage>
        <taxon>Eukaryota</taxon>
        <taxon>Fungi</taxon>
        <taxon>Dikarya</taxon>
        <taxon>Ascomycota</taxon>
        <taxon>Saccharomycotina</taxon>
        <taxon>Saccharomycetes</taxon>
        <taxon>Saccharomycetales</taxon>
        <taxon>Saccharomycetaceae</taxon>
        <taxon>Kluyveromyces</taxon>
    </lineage>
</organism>
<name>A0ABX6EVY5_KLUMA</name>
<feature type="transmembrane region" description="Helical" evidence="7">
    <location>
        <begin position="446"/>
        <end position="464"/>
    </location>
</feature>
<dbReference type="PANTHER" id="PTHR23501:SF191">
    <property type="entry name" value="VACUOLAR BASIC AMINO ACID TRANSPORTER 4"/>
    <property type="match status" value="1"/>
</dbReference>
<feature type="transmembrane region" description="Helical" evidence="7">
    <location>
        <begin position="555"/>
        <end position="574"/>
    </location>
</feature>
<dbReference type="SUPFAM" id="SSF103473">
    <property type="entry name" value="MFS general substrate transporter"/>
    <property type="match status" value="1"/>
</dbReference>
<keyword evidence="10" id="KW-1185">Reference proteome</keyword>
<feature type="transmembrane region" description="Helical" evidence="7">
    <location>
        <begin position="67"/>
        <end position="93"/>
    </location>
</feature>
<feature type="transmembrane region" description="Helical" evidence="7">
    <location>
        <begin position="191"/>
        <end position="215"/>
    </location>
</feature>
<keyword evidence="6 7" id="KW-0472">Membrane</keyword>
<dbReference type="InterPro" id="IPR011701">
    <property type="entry name" value="MFS"/>
</dbReference>
<reference evidence="9 10" key="1">
    <citation type="submission" date="2016-03" db="EMBL/GenBank/DDBJ databases">
        <title>How can Kluyveromyces marxianus grow so fast - potential evolutionary course in Saccharomyces Complex revealed by comparative genomics.</title>
        <authorList>
            <person name="Mo W."/>
            <person name="Lu W."/>
            <person name="Yang X."/>
            <person name="Qi J."/>
            <person name="Lv H."/>
        </authorList>
    </citation>
    <scope>NUCLEOTIDE SEQUENCE [LARGE SCALE GENOMIC DNA]</scope>
    <source>
        <strain evidence="9 10">FIM1</strain>
    </source>
</reference>
<dbReference type="PANTHER" id="PTHR23501">
    <property type="entry name" value="MAJOR FACILITATOR SUPERFAMILY"/>
    <property type="match status" value="1"/>
</dbReference>
<dbReference type="InterPro" id="IPR020846">
    <property type="entry name" value="MFS_dom"/>
</dbReference>
<dbReference type="PRINTS" id="PR01036">
    <property type="entry name" value="TCRTETB"/>
</dbReference>
<evidence type="ECO:0000256" key="7">
    <source>
        <dbReference type="SAM" id="Phobius"/>
    </source>
</evidence>
<accession>A0ABX6EVY5</accession>
<evidence type="ECO:0000256" key="1">
    <source>
        <dbReference type="ARBA" id="ARBA00004127"/>
    </source>
</evidence>
<evidence type="ECO:0000313" key="10">
    <source>
        <dbReference type="Proteomes" id="UP000422736"/>
    </source>
</evidence>
<feature type="domain" description="Major facilitator superfamily (MFS) profile" evidence="8">
    <location>
        <begin position="70"/>
        <end position="579"/>
    </location>
</feature>
<dbReference type="PROSITE" id="PS50850">
    <property type="entry name" value="MFS"/>
    <property type="match status" value="1"/>
</dbReference>
<evidence type="ECO:0000259" key="8">
    <source>
        <dbReference type="PROSITE" id="PS50850"/>
    </source>
</evidence>
<dbReference type="CDD" id="cd17502">
    <property type="entry name" value="MFS_Azr1_MDR_like"/>
    <property type="match status" value="1"/>
</dbReference>
<keyword evidence="5 7" id="KW-1133">Transmembrane helix</keyword>
<dbReference type="EMBL" id="CP015058">
    <property type="protein sequence ID" value="QGN16520.1"/>
    <property type="molecule type" value="Genomic_DNA"/>
</dbReference>
<feature type="transmembrane region" description="Helical" evidence="7">
    <location>
        <begin position="476"/>
        <end position="494"/>
    </location>
</feature>
<gene>
    <name evidence="9" type="primary">VBA1</name>
    <name evidence="9" type="ORF">FIM1_3233</name>
</gene>
<dbReference type="Gene3D" id="1.20.1250.20">
    <property type="entry name" value="MFS general substrate transporter like domains"/>
    <property type="match status" value="2"/>
</dbReference>
<reference evidence="9 10" key="2">
    <citation type="submission" date="2019-11" db="EMBL/GenBank/DDBJ databases">
        <authorList>
            <person name="Lu H."/>
        </authorList>
    </citation>
    <scope>NUCLEOTIDE SEQUENCE [LARGE SCALE GENOMIC DNA]</scope>
    <source>
        <strain evidence="9 10">FIM1</strain>
    </source>
</reference>
<proteinExistence type="inferred from homology"/>
<evidence type="ECO:0000256" key="5">
    <source>
        <dbReference type="ARBA" id="ARBA00022989"/>
    </source>
</evidence>